<dbReference type="PANTHER" id="PTHR42829:SF2">
    <property type="entry name" value="NADH-UBIQUINONE OXIDOREDUCTASE CHAIN 5"/>
    <property type="match status" value="1"/>
</dbReference>
<gene>
    <name evidence="8" type="primary">ndhF</name>
    <name evidence="8" type="ORF">E3A20_07450</name>
</gene>
<dbReference type="PRINTS" id="PR01434">
    <property type="entry name" value="NADHDHGNASE5"/>
</dbReference>
<feature type="transmembrane region" description="Helical" evidence="6">
    <location>
        <begin position="212"/>
        <end position="235"/>
    </location>
</feature>
<comment type="caution">
    <text evidence="8">The sequence shown here is derived from an EMBL/GenBank/DDBJ whole genome shotgun (WGS) entry which is preliminary data.</text>
</comment>
<name>A0A5C6M5Y8_9PLAN</name>
<feature type="transmembrane region" description="Helical" evidence="6">
    <location>
        <begin position="170"/>
        <end position="192"/>
    </location>
</feature>
<feature type="transmembrane region" description="Helical" evidence="6">
    <location>
        <begin position="84"/>
        <end position="106"/>
    </location>
</feature>
<dbReference type="GO" id="GO:0003954">
    <property type="term" value="F:NADH dehydrogenase activity"/>
    <property type="evidence" value="ECO:0007669"/>
    <property type="project" value="TreeGrafter"/>
</dbReference>
<dbReference type="PANTHER" id="PTHR42829">
    <property type="entry name" value="NADH-UBIQUINONE OXIDOREDUCTASE CHAIN 5"/>
    <property type="match status" value="1"/>
</dbReference>
<sequence>MNHLLLAQTSLATVLATSLFMFLVLTLAASSALKISERAVSRVVLGSFAVALTAALILVVQAFLHPDPIVLYFGSGPLYSLDRVGSLFLLMSALIAAVAGNFSLTYLHRDPGFYRYFAWFSALFAGMVHIFSATHSFLFAAGWELAGISSAMLIGYFVERDAPIRASRLAFLYFRLADAAIFSGISMLAVAGQSSQVIWTGGGRPELGFLTLSALVLLALGASVKMALFPFGSWLPKAMEGPTPSSAAYYGALSVHSGAYLLWRVAPNLLEIPGADVVLVAVGALTAVMASLCGRIRSDMKTQIAYGAICQLGLVAAEIGLGFRELAVWHILGHSFMRTLQFLRAPSALHDFHSLGVERASAVDVAPVLRGAWAGARDRLYFWGLAEFHVFDFWQRYVGRPVLKLADELIDMDRRWLARSRYFIESRPIRLPAQPVDRQAPES</sequence>
<evidence type="ECO:0000259" key="7">
    <source>
        <dbReference type="Pfam" id="PF00361"/>
    </source>
</evidence>
<organism evidence="8 9">
    <name type="scientific">Planctomyces bekefii</name>
    <dbReference type="NCBI Taxonomy" id="1653850"/>
    <lineage>
        <taxon>Bacteria</taxon>
        <taxon>Pseudomonadati</taxon>
        <taxon>Planctomycetota</taxon>
        <taxon>Planctomycetia</taxon>
        <taxon>Planctomycetales</taxon>
        <taxon>Planctomycetaceae</taxon>
        <taxon>Planctomyces</taxon>
    </lineage>
</organism>
<dbReference type="GO" id="GO:0016020">
    <property type="term" value="C:membrane"/>
    <property type="evidence" value="ECO:0007669"/>
    <property type="project" value="UniProtKB-SubCell"/>
</dbReference>
<evidence type="ECO:0000256" key="4">
    <source>
        <dbReference type="ARBA" id="ARBA00023136"/>
    </source>
</evidence>
<evidence type="ECO:0000256" key="5">
    <source>
        <dbReference type="RuleBase" id="RU000320"/>
    </source>
</evidence>
<protein>
    <submittedName>
        <fullName evidence="8">Oxidoreductase</fullName>
    </submittedName>
</protein>
<dbReference type="AlphaFoldDB" id="A0A5C6M5Y8"/>
<feature type="non-terminal residue" evidence="8">
    <location>
        <position position="443"/>
    </location>
</feature>
<keyword evidence="3 6" id="KW-1133">Transmembrane helix</keyword>
<dbReference type="GO" id="GO:0042773">
    <property type="term" value="P:ATP synthesis coupled electron transport"/>
    <property type="evidence" value="ECO:0007669"/>
    <property type="project" value="InterPro"/>
</dbReference>
<keyword evidence="4 6" id="KW-0472">Membrane</keyword>
<proteinExistence type="predicted"/>
<dbReference type="Pfam" id="PF00361">
    <property type="entry name" value="Proton_antipo_M"/>
    <property type="match status" value="1"/>
</dbReference>
<evidence type="ECO:0000256" key="6">
    <source>
        <dbReference type="SAM" id="Phobius"/>
    </source>
</evidence>
<evidence type="ECO:0000256" key="2">
    <source>
        <dbReference type="ARBA" id="ARBA00022692"/>
    </source>
</evidence>
<dbReference type="EMBL" id="SRHE01000104">
    <property type="protein sequence ID" value="TWW10200.1"/>
    <property type="molecule type" value="Genomic_DNA"/>
</dbReference>
<feature type="transmembrane region" description="Helical" evidence="6">
    <location>
        <begin position="12"/>
        <end position="31"/>
    </location>
</feature>
<keyword evidence="9" id="KW-1185">Reference proteome</keyword>
<dbReference type="Proteomes" id="UP000321083">
    <property type="component" value="Unassembled WGS sequence"/>
</dbReference>
<feature type="transmembrane region" description="Helical" evidence="6">
    <location>
        <begin position="272"/>
        <end position="293"/>
    </location>
</feature>
<feature type="domain" description="NADH:quinone oxidoreductase/Mrp antiporter transmembrane" evidence="7">
    <location>
        <begin position="136"/>
        <end position="353"/>
    </location>
</feature>
<feature type="transmembrane region" description="Helical" evidence="6">
    <location>
        <begin position="137"/>
        <end position="158"/>
    </location>
</feature>
<dbReference type="GO" id="GO:0012505">
    <property type="term" value="C:endomembrane system"/>
    <property type="evidence" value="ECO:0007669"/>
    <property type="project" value="UniProtKB-SubCell"/>
</dbReference>
<feature type="transmembrane region" description="Helical" evidence="6">
    <location>
        <begin position="43"/>
        <end position="64"/>
    </location>
</feature>
<dbReference type="InterPro" id="IPR001750">
    <property type="entry name" value="ND/Mrp_TM"/>
</dbReference>
<feature type="transmembrane region" description="Helical" evidence="6">
    <location>
        <begin position="113"/>
        <end position="131"/>
    </location>
</feature>
<evidence type="ECO:0000256" key="1">
    <source>
        <dbReference type="ARBA" id="ARBA00004127"/>
    </source>
</evidence>
<evidence type="ECO:0000313" key="8">
    <source>
        <dbReference type="EMBL" id="TWW10200.1"/>
    </source>
</evidence>
<dbReference type="GO" id="GO:0008137">
    <property type="term" value="F:NADH dehydrogenase (ubiquinone) activity"/>
    <property type="evidence" value="ECO:0007669"/>
    <property type="project" value="InterPro"/>
</dbReference>
<comment type="subcellular location">
    <subcellularLocation>
        <location evidence="1">Endomembrane system</location>
        <topology evidence="1">Multi-pass membrane protein</topology>
    </subcellularLocation>
    <subcellularLocation>
        <location evidence="5">Membrane</location>
        <topology evidence="5">Multi-pass membrane protein</topology>
    </subcellularLocation>
</comment>
<dbReference type="GO" id="GO:0015990">
    <property type="term" value="P:electron transport coupled proton transport"/>
    <property type="evidence" value="ECO:0007669"/>
    <property type="project" value="TreeGrafter"/>
</dbReference>
<evidence type="ECO:0000313" key="9">
    <source>
        <dbReference type="Proteomes" id="UP000321083"/>
    </source>
</evidence>
<reference evidence="8 9" key="1">
    <citation type="submission" date="2019-08" db="EMBL/GenBank/DDBJ databases">
        <title>100 year-old enigma solved: identification of Planctomyces bekefii, the type genus and species of the phylum Planctomycetes.</title>
        <authorList>
            <person name="Svetlana D.N."/>
            <person name="Overmann J."/>
        </authorList>
    </citation>
    <scope>NUCLEOTIDE SEQUENCE [LARGE SCALE GENOMIC DNA]</scope>
    <source>
        <strain evidence="8">Phe10_nw2017</strain>
    </source>
</reference>
<evidence type="ECO:0000256" key="3">
    <source>
        <dbReference type="ARBA" id="ARBA00022989"/>
    </source>
</evidence>
<reference evidence="8 9" key="2">
    <citation type="submission" date="2019-08" db="EMBL/GenBank/DDBJ databases">
        <authorList>
            <person name="Henke P."/>
        </authorList>
    </citation>
    <scope>NUCLEOTIDE SEQUENCE [LARGE SCALE GENOMIC DNA]</scope>
    <source>
        <strain evidence="8">Phe10_nw2017</strain>
    </source>
</reference>
<keyword evidence="2 5" id="KW-0812">Transmembrane</keyword>
<feature type="transmembrane region" description="Helical" evidence="6">
    <location>
        <begin position="247"/>
        <end position="266"/>
    </location>
</feature>
<accession>A0A5C6M5Y8</accession>
<dbReference type="InterPro" id="IPR003945">
    <property type="entry name" value="NU5C-like"/>
</dbReference>